<dbReference type="AlphaFoldDB" id="A0A9P9WJ98"/>
<dbReference type="Pfam" id="PF13489">
    <property type="entry name" value="Methyltransf_23"/>
    <property type="match status" value="1"/>
</dbReference>
<dbReference type="Gene3D" id="3.40.50.150">
    <property type="entry name" value="Vaccinia Virus protein VP39"/>
    <property type="match status" value="1"/>
</dbReference>
<comment type="similarity">
    <text evidence="1">Belongs to the methyltransferase superfamily. LaeA methyltransferase family.</text>
</comment>
<protein>
    <recommendedName>
        <fullName evidence="4">Methyltransferase domain-containing protein</fullName>
    </recommendedName>
</protein>
<evidence type="ECO:0000313" key="3">
    <source>
        <dbReference type="Proteomes" id="UP000829685"/>
    </source>
</evidence>
<sequence>MSAEKEVYNLNHDWNNEIKRLKIQHDFFREMAGGKDLPAVVWSYVKELEAPKIADVGTGTGIWATELASQLPETAVVDGYDFDVNKFPDPKTLPQNVTLRFGDIFKPFPQEIIGKYDVVHVRFLVFALKKDDWLVAVKNLRKLIAPGGFLFWEETGPYSWTCSPWSEAYYEWVKLESEVGNQLGRDPLAPVRLPSQFKEAGLANIDENIFAMLRLSSTTPVDRQPGLLIMAQSLTGLVENGVLEGKYTKEDVRKLVERASEDVQNGTALSANFHWTWGRNNV</sequence>
<reference evidence="2" key="1">
    <citation type="submission" date="2021-03" db="EMBL/GenBank/DDBJ databases">
        <title>Revisited historic fungal species revealed as producer of novel bioactive compounds through whole genome sequencing and comparative genomics.</title>
        <authorList>
            <person name="Vignolle G.A."/>
            <person name="Hochenegger N."/>
            <person name="Mach R.L."/>
            <person name="Mach-Aigner A.R."/>
            <person name="Javad Rahimi M."/>
            <person name="Salim K.A."/>
            <person name="Chan C.M."/>
            <person name="Lim L.B.L."/>
            <person name="Cai F."/>
            <person name="Druzhinina I.S."/>
            <person name="U'Ren J.M."/>
            <person name="Derntl C."/>
        </authorList>
    </citation>
    <scope>NUCLEOTIDE SEQUENCE</scope>
    <source>
        <strain evidence="2">TUCIM 5799</strain>
    </source>
</reference>
<accession>A0A9P9WJ98</accession>
<dbReference type="InterPro" id="IPR029063">
    <property type="entry name" value="SAM-dependent_MTases_sf"/>
</dbReference>
<name>A0A9P9WJ98_9PEZI</name>
<dbReference type="CDD" id="cd02440">
    <property type="entry name" value="AdoMet_MTases"/>
    <property type="match status" value="1"/>
</dbReference>
<proteinExistence type="inferred from homology"/>
<evidence type="ECO:0000256" key="1">
    <source>
        <dbReference type="ARBA" id="ARBA00038158"/>
    </source>
</evidence>
<dbReference type="SUPFAM" id="SSF53335">
    <property type="entry name" value="S-adenosyl-L-methionine-dependent methyltransferases"/>
    <property type="match status" value="1"/>
</dbReference>
<evidence type="ECO:0008006" key="4">
    <source>
        <dbReference type="Google" id="ProtNLM"/>
    </source>
</evidence>
<dbReference type="OrthoDB" id="417697at2759"/>
<comment type="caution">
    <text evidence="2">The sequence shown here is derived from an EMBL/GenBank/DDBJ whole genome shotgun (WGS) entry which is preliminary data.</text>
</comment>
<keyword evidence="3" id="KW-1185">Reference proteome</keyword>
<organism evidence="2 3">
    <name type="scientific">Neoarthrinium moseri</name>
    <dbReference type="NCBI Taxonomy" id="1658444"/>
    <lineage>
        <taxon>Eukaryota</taxon>
        <taxon>Fungi</taxon>
        <taxon>Dikarya</taxon>
        <taxon>Ascomycota</taxon>
        <taxon>Pezizomycotina</taxon>
        <taxon>Sordariomycetes</taxon>
        <taxon>Xylariomycetidae</taxon>
        <taxon>Amphisphaeriales</taxon>
        <taxon>Apiosporaceae</taxon>
        <taxon>Neoarthrinium</taxon>
    </lineage>
</organism>
<dbReference type="PANTHER" id="PTHR43591">
    <property type="entry name" value="METHYLTRANSFERASE"/>
    <property type="match status" value="1"/>
</dbReference>
<evidence type="ECO:0000313" key="2">
    <source>
        <dbReference type="EMBL" id="KAI1866414.1"/>
    </source>
</evidence>
<dbReference type="Proteomes" id="UP000829685">
    <property type="component" value="Unassembled WGS sequence"/>
</dbReference>
<gene>
    <name evidence="2" type="ORF">JX265_007715</name>
</gene>
<dbReference type="EMBL" id="JAFIMR010000020">
    <property type="protein sequence ID" value="KAI1866414.1"/>
    <property type="molecule type" value="Genomic_DNA"/>
</dbReference>
<dbReference type="PANTHER" id="PTHR43591:SF50">
    <property type="entry name" value="METHYLTRANSFERASE DOMAIN-CONTAINING PROTEIN-RELATED"/>
    <property type="match status" value="1"/>
</dbReference>